<comment type="caution">
    <text evidence="5">The sequence shown here is derived from an EMBL/GenBank/DDBJ whole genome shotgun (WGS) entry which is preliminary data.</text>
</comment>
<reference evidence="5 6" key="1">
    <citation type="submission" date="2019-10" db="EMBL/GenBank/DDBJ databases">
        <title>Streptomyces sp. nov., a novel actinobacterium isolated from alkaline environment.</title>
        <authorList>
            <person name="Golinska P."/>
        </authorList>
    </citation>
    <scope>NUCLEOTIDE SEQUENCE [LARGE SCALE GENOMIC DNA]</scope>
    <source>
        <strain evidence="5 6">OF1</strain>
    </source>
</reference>
<feature type="region of interest" description="Disordered" evidence="1">
    <location>
        <begin position="1"/>
        <end position="35"/>
    </location>
</feature>
<keyword evidence="6" id="KW-1185">Reference proteome</keyword>
<dbReference type="EMBL" id="JABJXA010000152">
    <property type="protein sequence ID" value="MBB1261215.1"/>
    <property type="molecule type" value="Genomic_DNA"/>
</dbReference>
<dbReference type="Proteomes" id="UP000517765">
    <property type="component" value="Unassembled WGS sequence"/>
</dbReference>
<feature type="region of interest" description="Disordered" evidence="1">
    <location>
        <begin position="62"/>
        <end position="97"/>
    </location>
</feature>
<evidence type="ECO:0000256" key="2">
    <source>
        <dbReference type="SAM" id="Phobius"/>
    </source>
</evidence>
<keyword evidence="2" id="KW-0472">Membrane</keyword>
<evidence type="ECO:0000313" key="4">
    <source>
        <dbReference type="EMBL" id="MBB1261215.1"/>
    </source>
</evidence>
<feature type="domain" description="DUF8175" evidence="3">
    <location>
        <begin position="92"/>
        <end position="243"/>
    </location>
</feature>
<sequence>MSFGGDDEYGHARSGRQGTRTRLPETESGAARSAPLRPGRNVLMVVGVVMLLIGAIAVATRAGEDDGRGGNSREQAQPTAPTGVKPVGSGADGIPAGFARTEQGAQSAAANYAVALVSAEIIRPSSRGGIIERVFAPDKVDDMRAKMDKAYSPHFLERVGLDPEGNAPKGHTYVSRTVPVGTKIVAFDSKSAELEVWCTGVYGMAGEGSTTPVTTDWFTMKFSLRWVGKDWKVQGFAQEKGPAPVNGDLRASTAKEIAEAVEGFGGFTYAR</sequence>
<organism evidence="5 6">
    <name type="scientific">Streptomyces alkaliterrae</name>
    <dbReference type="NCBI Taxonomy" id="2213162"/>
    <lineage>
        <taxon>Bacteria</taxon>
        <taxon>Bacillati</taxon>
        <taxon>Actinomycetota</taxon>
        <taxon>Actinomycetes</taxon>
        <taxon>Kitasatosporales</taxon>
        <taxon>Streptomycetaceae</taxon>
        <taxon>Streptomyces</taxon>
    </lineage>
</organism>
<evidence type="ECO:0000313" key="6">
    <source>
        <dbReference type="Proteomes" id="UP000320857"/>
    </source>
</evidence>
<gene>
    <name evidence="5" type="ORF">FNX44_019965</name>
    <name evidence="4" type="ORF">H3147_20655</name>
</gene>
<evidence type="ECO:0000256" key="1">
    <source>
        <dbReference type="SAM" id="MobiDB-lite"/>
    </source>
</evidence>
<keyword evidence="2" id="KW-0812">Transmembrane</keyword>
<proteinExistence type="predicted"/>
<protein>
    <recommendedName>
        <fullName evidence="3">DUF8175 domain-containing protein</fullName>
    </recommendedName>
</protein>
<dbReference type="EMBL" id="VJYK02000240">
    <property type="protein sequence ID" value="MQS04105.1"/>
    <property type="molecule type" value="Genomic_DNA"/>
</dbReference>
<dbReference type="RefSeq" id="WP_143649778.1">
    <property type="nucleotide sequence ID" value="NZ_JABJXA010000152.1"/>
</dbReference>
<evidence type="ECO:0000259" key="3">
    <source>
        <dbReference type="Pfam" id="PF26526"/>
    </source>
</evidence>
<feature type="transmembrane region" description="Helical" evidence="2">
    <location>
        <begin position="42"/>
        <end position="63"/>
    </location>
</feature>
<keyword evidence="2" id="KW-1133">Transmembrane helix</keyword>
<evidence type="ECO:0000313" key="5">
    <source>
        <dbReference type="EMBL" id="MQS04105.1"/>
    </source>
</evidence>
<dbReference type="Proteomes" id="UP000320857">
    <property type="component" value="Unassembled WGS sequence"/>
</dbReference>
<name>A0A5P0YUY2_9ACTN</name>
<dbReference type="AlphaFoldDB" id="A0A5P0YUY2"/>
<dbReference type="InterPro" id="IPR058488">
    <property type="entry name" value="DUF8175"/>
</dbReference>
<reference evidence="4" key="3">
    <citation type="journal article" name="Syst. Appl. Microbiol.">
        <title>Streptomyces alkaliterrae sp. nov., isolated from an alkaline soil, and emended descriptions of Streptomyces alkaliphilus, Streptomyces calidiresistens and Streptomyces durbertensis.</title>
        <authorList>
            <person name="Swiecimska M."/>
            <person name="Golinska P."/>
            <person name="Nouioui I."/>
            <person name="Wypij M."/>
            <person name="Rai M."/>
            <person name="Sangal V."/>
            <person name="Goodfellow M."/>
        </authorList>
    </citation>
    <scope>NUCLEOTIDE SEQUENCE</scope>
    <source>
        <strain evidence="4">OF8</strain>
    </source>
</reference>
<reference evidence="7" key="2">
    <citation type="submission" date="2020-05" db="EMBL/GenBank/DDBJ databases">
        <title>Classification of alakaliphilic streptomycetes isolated from an alkaline soil next to Lonar Crater, India and a proposal for the recognition of Streptomyces alkaliterrae sp. nov.</title>
        <authorList>
            <person name="Golinska P."/>
        </authorList>
    </citation>
    <scope>NUCLEOTIDE SEQUENCE [LARGE SCALE GENOMIC DNA]</scope>
    <source>
        <strain evidence="7">OF8</strain>
    </source>
</reference>
<evidence type="ECO:0000313" key="7">
    <source>
        <dbReference type="Proteomes" id="UP000517765"/>
    </source>
</evidence>
<dbReference type="Pfam" id="PF26526">
    <property type="entry name" value="DUF8175"/>
    <property type="match status" value="1"/>
</dbReference>
<accession>A0A5P0YUY2</accession>
<dbReference type="OrthoDB" id="3209305at2"/>